<dbReference type="Proteomes" id="UP001281147">
    <property type="component" value="Unassembled WGS sequence"/>
</dbReference>
<keyword evidence="2" id="KW-1185">Reference proteome</keyword>
<proteinExistence type="predicted"/>
<organism evidence="1 2">
    <name type="scientific">Vermiconidia calcicola</name>
    <dbReference type="NCBI Taxonomy" id="1690605"/>
    <lineage>
        <taxon>Eukaryota</taxon>
        <taxon>Fungi</taxon>
        <taxon>Dikarya</taxon>
        <taxon>Ascomycota</taxon>
        <taxon>Pezizomycotina</taxon>
        <taxon>Dothideomycetes</taxon>
        <taxon>Dothideomycetidae</taxon>
        <taxon>Mycosphaerellales</taxon>
        <taxon>Extremaceae</taxon>
        <taxon>Vermiconidia</taxon>
    </lineage>
</organism>
<gene>
    <name evidence="1" type="ORF">LTR37_004453</name>
</gene>
<evidence type="ECO:0000313" key="2">
    <source>
        <dbReference type="Proteomes" id="UP001281147"/>
    </source>
</evidence>
<accession>A0ACC3NLN2</accession>
<name>A0ACC3NLN2_9PEZI</name>
<protein>
    <submittedName>
        <fullName evidence="1">Uncharacterized protein</fullName>
    </submittedName>
</protein>
<comment type="caution">
    <text evidence="1">The sequence shown here is derived from an EMBL/GenBank/DDBJ whole genome shotgun (WGS) entry which is preliminary data.</text>
</comment>
<dbReference type="EMBL" id="JAUTXU010000027">
    <property type="protein sequence ID" value="KAK3719234.1"/>
    <property type="molecule type" value="Genomic_DNA"/>
</dbReference>
<reference evidence="1" key="1">
    <citation type="submission" date="2023-07" db="EMBL/GenBank/DDBJ databases">
        <title>Black Yeasts Isolated from many extreme environments.</title>
        <authorList>
            <person name="Coleine C."/>
            <person name="Stajich J.E."/>
            <person name="Selbmann L."/>
        </authorList>
    </citation>
    <scope>NUCLEOTIDE SEQUENCE</scope>
    <source>
        <strain evidence="1">CCFEE 5714</strain>
    </source>
</reference>
<evidence type="ECO:0000313" key="1">
    <source>
        <dbReference type="EMBL" id="KAK3719234.1"/>
    </source>
</evidence>
<sequence>MGAPKAPGTDKHDKNEQVAPHFAETPGLTPIAPWGLHSDYYDISRDVRRDLRAVYRKYELKQCSHYGLYWAGSRYWVKCPDRRRTMLLVVELKKTDLGRWWKIDGDVKEILNKPEYVLCGEQDVCLRYYLHWEHPRNEGLAEQAHDEHRRQIVDSKNQKLFAPQTPAMSIRRLSAYVGALPQQTTIDSIRDFVELRIAELLNNTHWNQTLRERNGQKLNPSLVPRLRNLRNFVQDAPPGMRVRPLHNYLQRFYILTNTDLLSKCTPVPRARPSSRDTATAIRADSVRGGDEIYFGIGPSGEFEEVSINPEDAMSNSEASEPDPVPDPLDHLTQGMLMMELRQLQTAAQLRTRVREALRDMFGVR</sequence>